<feature type="region of interest" description="Disordered" evidence="1">
    <location>
        <begin position="522"/>
        <end position="592"/>
    </location>
</feature>
<dbReference type="InterPro" id="IPR046341">
    <property type="entry name" value="SET_dom_sf"/>
</dbReference>
<name>A0AA36JHZ7_9DINO</name>
<feature type="compositionally biased region" description="Basic residues" evidence="1">
    <location>
        <begin position="565"/>
        <end position="575"/>
    </location>
</feature>
<dbReference type="AlphaFoldDB" id="A0AA36JHZ7"/>
<dbReference type="SUPFAM" id="SSF82199">
    <property type="entry name" value="SET domain"/>
    <property type="match status" value="1"/>
</dbReference>
<evidence type="ECO:0000256" key="1">
    <source>
        <dbReference type="SAM" id="MobiDB-lite"/>
    </source>
</evidence>
<dbReference type="Pfam" id="PF00856">
    <property type="entry name" value="SET"/>
    <property type="match status" value="1"/>
</dbReference>
<proteinExistence type="predicted"/>
<feature type="compositionally biased region" description="Low complexity" evidence="1">
    <location>
        <begin position="530"/>
        <end position="539"/>
    </location>
</feature>
<dbReference type="Gene3D" id="3.90.1410.10">
    <property type="entry name" value="set domain protein methyltransferase, domain 1"/>
    <property type="match status" value="1"/>
</dbReference>
<protein>
    <recommendedName>
        <fullName evidence="2">SET domain-containing protein</fullName>
    </recommendedName>
</protein>
<sequence>MKATHANTCANMKPGRCCRHWACAIVCLHTKRRTCGRASFQELRNFEAALSAEGAELPGLRAADMPQSSAARGVFATRSFEEGELVLRIPQRLCLQVPLTPTSEERWPWQPPAPDEALQPVAALAGRLLECRRGGSLPQGSAFRRYLDLLPGLPALHPLRGWDVKLCGTLRHLHAEAKRRFTSCLASRAEFSDSDFRWALGMVWTRAFALRDSLSLVPYLDLFNHWIPQNRDDPLWSCRLQEFDNAVGLVADRRIMAGEELNHLYSEASDAQLLVQHGIPPKVPSANPFNEALVLLGSEVLESDSPELCQARRAALGKLGWQPACTEWPFLVPSDAQEAGSLRALASLLVMDVDLLQAVAIGGAIQLTASQRRQSCKLLSKWLKEAQDDLEDSQPLLEDAVEVLADSIQPVFASFEFEALSAARRWSRMLAEALHFTARHLRRGCSRLAPSLWASTGPCALEAAALAMADQMRSQGVYPAGRQDVEDLQRVLTEQKQLEIELEQELHAARLQQRRLTMQLSEAQARRRQTQQQARASQSMALPAKELQDLAQVRRNRGSTPQSRRTSKGQKRTPRKSRESPTLGRVALQAAW</sequence>
<evidence type="ECO:0000259" key="2">
    <source>
        <dbReference type="Pfam" id="PF00856"/>
    </source>
</evidence>
<evidence type="ECO:0000313" key="4">
    <source>
        <dbReference type="Proteomes" id="UP001178507"/>
    </source>
</evidence>
<keyword evidence="4" id="KW-1185">Reference proteome</keyword>
<gene>
    <name evidence="3" type="ORF">EVOR1521_LOCUS28046</name>
</gene>
<dbReference type="CDD" id="cd10527">
    <property type="entry name" value="SET_LSMT"/>
    <property type="match status" value="1"/>
</dbReference>
<dbReference type="GO" id="GO:0005634">
    <property type="term" value="C:nucleus"/>
    <property type="evidence" value="ECO:0007669"/>
    <property type="project" value="TreeGrafter"/>
</dbReference>
<dbReference type="PANTHER" id="PTHR13271:SF34">
    <property type="entry name" value="N-LYSINE METHYLTRANSFERASE SETD6"/>
    <property type="match status" value="1"/>
</dbReference>
<organism evidence="3 4">
    <name type="scientific">Effrenium voratum</name>
    <dbReference type="NCBI Taxonomy" id="2562239"/>
    <lineage>
        <taxon>Eukaryota</taxon>
        <taxon>Sar</taxon>
        <taxon>Alveolata</taxon>
        <taxon>Dinophyceae</taxon>
        <taxon>Suessiales</taxon>
        <taxon>Symbiodiniaceae</taxon>
        <taxon>Effrenium</taxon>
    </lineage>
</organism>
<dbReference type="EMBL" id="CAUJNA010003610">
    <property type="protein sequence ID" value="CAJ1405972.1"/>
    <property type="molecule type" value="Genomic_DNA"/>
</dbReference>
<dbReference type="GO" id="GO:0016279">
    <property type="term" value="F:protein-lysine N-methyltransferase activity"/>
    <property type="evidence" value="ECO:0007669"/>
    <property type="project" value="TreeGrafter"/>
</dbReference>
<evidence type="ECO:0000313" key="3">
    <source>
        <dbReference type="EMBL" id="CAJ1405972.1"/>
    </source>
</evidence>
<dbReference type="Proteomes" id="UP001178507">
    <property type="component" value="Unassembled WGS sequence"/>
</dbReference>
<dbReference type="PANTHER" id="PTHR13271">
    <property type="entry name" value="UNCHARACTERIZED PUTATIVE METHYLTRANSFERASE"/>
    <property type="match status" value="1"/>
</dbReference>
<dbReference type="InterPro" id="IPR050600">
    <property type="entry name" value="SETD3_SETD6_MTase"/>
</dbReference>
<dbReference type="InterPro" id="IPR001214">
    <property type="entry name" value="SET_dom"/>
</dbReference>
<accession>A0AA36JHZ7</accession>
<feature type="domain" description="SET" evidence="2">
    <location>
        <begin position="72"/>
        <end position="265"/>
    </location>
</feature>
<comment type="caution">
    <text evidence="3">The sequence shown here is derived from an EMBL/GenBank/DDBJ whole genome shotgun (WGS) entry which is preliminary data.</text>
</comment>
<reference evidence="3" key="1">
    <citation type="submission" date="2023-08" db="EMBL/GenBank/DDBJ databases">
        <authorList>
            <person name="Chen Y."/>
            <person name="Shah S."/>
            <person name="Dougan E. K."/>
            <person name="Thang M."/>
            <person name="Chan C."/>
        </authorList>
    </citation>
    <scope>NUCLEOTIDE SEQUENCE</scope>
</reference>